<dbReference type="EMBL" id="MOAY01000081">
    <property type="protein sequence ID" value="ROM34193.1"/>
    <property type="molecule type" value="Genomic_DNA"/>
</dbReference>
<name>A0A423ESF5_9PSED</name>
<accession>A0A423ESF5</accession>
<comment type="caution">
    <text evidence="1">The sequence shown here is derived from an EMBL/GenBank/DDBJ whole genome shotgun (WGS) entry which is preliminary data.</text>
</comment>
<reference evidence="1 2" key="1">
    <citation type="submission" date="2016-10" db="EMBL/GenBank/DDBJ databases">
        <title>Comparative genome analysis of multiple Pseudomonas spp. focuses on biocontrol and plant growth promoting traits.</title>
        <authorList>
            <person name="Tao X.-Y."/>
            <person name="Taylor C.G."/>
        </authorList>
    </citation>
    <scope>NUCLEOTIDE SEQUENCE [LARGE SCALE GENOMIC DNA]</scope>
    <source>
        <strain evidence="1 2">29G9</strain>
    </source>
</reference>
<gene>
    <name evidence="1" type="ORF">BK648_26035</name>
</gene>
<sequence length="95" mass="10283">MRPSTILTALHSQPVRLGKQLSLRIQVSSFEATCWLAEAGIGTTPESAAVRHSRTMQMVADGPWAIRERSLMLGELDALPGTIRALIATLMPKTA</sequence>
<proteinExistence type="predicted"/>
<evidence type="ECO:0000313" key="2">
    <source>
        <dbReference type="Proteomes" id="UP000284656"/>
    </source>
</evidence>
<dbReference type="Proteomes" id="UP000284656">
    <property type="component" value="Unassembled WGS sequence"/>
</dbReference>
<organism evidence="1 2">
    <name type="scientific">Pseudomonas poae</name>
    <dbReference type="NCBI Taxonomy" id="200451"/>
    <lineage>
        <taxon>Bacteria</taxon>
        <taxon>Pseudomonadati</taxon>
        <taxon>Pseudomonadota</taxon>
        <taxon>Gammaproteobacteria</taxon>
        <taxon>Pseudomonadales</taxon>
        <taxon>Pseudomonadaceae</taxon>
        <taxon>Pseudomonas</taxon>
    </lineage>
</organism>
<protein>
    <submittedName>
        <fullName evidence="1">Uncharacterized protein</fullName>
    </submittedName>
</protein>
<dbReference type="AlphaFoldDB" id="A0A423ESF5"/>
<evidence type="ECO:0000313" key="1">
    <source>
        <dbReference type="EMBL" id="ROM34193.1"/>
    </source>
</evidence>